<dbReference type="STRING" id="860235.AOZ06_16740"/>
<feature type="compositionally biased region" description="Basic and acidic residues" evidence="1">
    <location>
        <begin position="142"/>
        <end position="155"/>
    </location>
</feature>
<feature type="compositionally biased region" description="Polar residues" evidence="1">
    <location>
        <begin position="131"/>
        <end position="141"/>
    </location>
</feature>
<dbReference type="Gene3D" id="1.10.287.1490">
    <property type="match status" value="1"/>
</dbReference>
<dbReference type="Proteomes" id="UP000063699">
    <property type="component" value="Chromosome"/>
</dbReference>
<dbReference type="AlphaFoldDB" id="A0A0N9HXS6"/>
<evidence type="ECO:0000256" key="2">
    <source>
        <dbReference type="SAM" id="SignalP"/>
    </source>
</evidence>
<feature type="region of interest" description="Disordered" evidence="1">
    <location>
        <begin position="187"/>
        <end position="227"/>
    </location>
</feature>
<proteinExistence type="predicted"/>
<evidence type="ECO:0000313" key="4">
    <source>
        <dbReference type="Proteomes" id="UP000063699"/>
    </source>
</evidence>
<organism evidence="3 4">
    <name type="scientific">Kibdelosporangium phytohabitans</name>
    <dbReference type="NCBI Taxonomy" id="860235"/>
    <lineage>
        <taxon>Bacteria</taxon>
        <taxon>Bacillati</taxon>
        <taxon>Actinomycetota</taxon>
        <taxon>Actinomycetes</taxon>
        <taxon>Pseudonocardiales</taxon>
        <taxon>Pseudonocardiaceae</taxon>
        <taxon>Kibdelosporangium</taxon>
    </lineage>
</organism>
<dbReference type="KEGG" id="kphy:AOZ06_16740"/>
<feature type="signal peptide" evidence="2">
    <location>
        <begin position="1"/>
        <end position="25"/>
    </location>
</feature>
<gene>
    <name evidence="3" type="ORF">AOZ06_16740</name>
</gene>
<dbReference type="EMBL" id="CP012752">
    <property type="protein sequence ID" value="ALG08338.1"/>
    <property type="molecule type" value="Genomic_DNA"/>
</dbReference>
<evidence type="ECO:0008006" key="5">
    <source>
        <dbReference type="Google" id="ProtNLM"/>
    </source>
</evidence>
<accession>A0A0N9HXS6</accession>
<keyword evidence="4" id="KW-1185">Reference proteome</keyword>
<evidence type="ECO:0000256" key="1">
    <source>
        <dbReference type="SAM" id="MobiDB-lite"/>
    </source>
</evidence>
<name>A0A0N9HXS6_9PSEU</name>
<protein>
    <recommendedName>
        <fullName evidence="5">Chromosome partition protein Smc</fullName>
    </recommendedName>
</protein>
<feature type="chain" id="PRO_5006035623" description="Chromosome partition protein Smc" evidence="2">
    <location>
        <begin position="26"/>
        <end position="490"/>
    </location>
</feature>
<feature type="region of interest" description="Disordered" evidence="1">
    <location>
        <begin position="131"/>
        <end position="155"/>
    </location>
</feature>
<sequence length="490" mass="52160">MRHVAVLLVAVLAVLLGVPTPAVFAQGGDPVARLAAEIQAETRKVTEHNQRKPQLRAQVDVHNEQVVALNEQVTVLEQKAAAYSRKVSVLEARIGAHNAKPRQFQLPQQAAAAAAYNAEAAQLNTEKNQLNAESAGLQSEKAQQDQRRAQLKAEEQQQRAQISAFNQEGARLAAECQQLLQQAAVLLDAPPPPPPVAPGGDQGRPIAAPGQPRQVAGDGGDPVSRRPQSRALDEYAKQHGVDVDKRQVWARMSPNAVANLPASARTHLQVTRTYDGLVPKPNGNYKALEVPSATTGTSPGNKGFDEAIKAGGEAIASVDGRRIVIDEVERVPAPPAAPPTAAPPPANCGTSCNLVSDGKPTTATVGPQKLLDDARALHDTVSAARDRYVTVATGQLGGRLVYAVNQNGTNEKMRALAAQLGYERVFATDLNPGIDTDAEQILYNAIDEGEYLGDGLIASSRPACGPDRQDCAGRAIDYPNVQLWDQPRKR</sequence>
<reference evidence="3 4" key="1">
    <citation type="submission" date="2015-07" db="EMBL/GenBank/DDBJ databases">
        <title>Genome sequencing of Kibdelosporangium phytohabitans.</title>
        <authorList>
            <person name="Qin S."/>
            <person name="Xing K."/>
        </authorList>
    </citation>
    <scope>NUCLEOTIDE SEQUENCE [LARGE SCALE GENOMIC DNA]</scope>
    <source>
        <strain evidence="3 4">KLBMP1111</strain>
    </source>
</reference>
<evidence type="ECO:0000313" key="3">
    <source>
        <dbReference type="EMBL" id="ALG08338.1"/>
    </source>
</evidence>
<keyword evidence="2" id="KW-0732">Signal</keyword>